<dbReference type="Proteomes" id="UP000190102">
    <property type="component" value="Unassembled WGS sequence"/>
</dbReference>
<dbReference type="Gene3D" id="3.30.70.1400">
    <property type="entry name" value="Aminomethyltransferase beta-barrel domains"/>
    <property type="match status" value="1"/>
</dbReference>
<dbReference type="GO" id="GO:0004047">
    <property type="term" value="F:aminomethyltransferase activity"/>
    <property type="evidence" value="ECO:0007669"/>
    <property type="project" value="UniProtKB-EC"/>
</dbReference>
<dbReference type="Pfam" id="PF08669">
    <property type="entry name" value="GCV_T_C"/>
    <property type="match status" value="1"/>
</dbReference>
<dbReference type="PIRSF" id="PIRSF006487">
    <property type="entry name" value="GcvT"/>
    <property type="match status" value="1"/>
</dbReference>
<comment type="catalytic activity">
    <reaction evidence="6">
        <text>N(6)-[(R)-S(8)-aminomethyldihydrolipoyl]-L-lysyl-[protein] + (6S)-5,6,7,8-tetrahydrofolate = N(6)-[(R)-dihydrolipoyl]-L-lysyl-[protein] + (6R)-5,10-methylene-5,6,7,8-tetrahydrofolate + NH4(+)</text>
        <dbReference type="Rhea" id="RHEA:16945"/>
        <dbReference type="Rhea" id="RHEA-COMP:10475"/>
        <dbReference type="Rhea" id="RHEA-COMP:10492"/>
        <dbReference type="ChEBI" id="CHEBI:15636"/>
        <dbReference type="ChEBI" id="CHEBI:28938"/>
        <dbReference type="ChEBI" id="CHEBI:57453"/>
        <dbReference type="ChEBI" id="CHEBI:83100"/>
        <dbReference type="ChEBI" id="CHEBI:83143"/>
        <dbReference type="EC" id="2.1.2.10"/>
    </reaction>
</comment>
<feature type="domain" description="GCVT N-terminal" evidence="8">
    <location>
        <begin position="14"/>
        <end position="264"/>
    </location>
</feature>
<dbReference type="GO" id="GO:0008168">
    <property type="term" value="F:methyltransferase activity"/>
    <property type="evidence" value="ECO:0007669"/>
    <property type="project" value="UniProtKB-KW"/>
</dbReference>
<dbReference type="Gene3D" id="2.40.30.110">
    <property type="entry name" value="Aminomethyltransferase beta-barrel domains"/>
    <property type="match status" value="1"/>
</dbReference>
<dbReference type="GO" id="GO:0008483">
    <property type="term" value="F:transaminase activity"/>
    <property type="evidence" value="ECO:0007669"/>
    <property type="project" value="UniProtKB-KW"/>
</dbReference>
<dbReference type="EMBL" id="FUWR01000002">
    <property type="protein sequence ID" value="SJZ49680.1"/>
    <property type="molecule type" value="Genomic_DNA"/>
</dbReference>
<evidence type="ECO:0000256" key="3">
    <source>
        <dbReference type="ARBA" id="ARBA00022576"/>
    </source>
</evidence>
<reference evidence="11" key="1">
    <citation type="submission" date="2017-02" db="EMBL/GenBank/DDBJ databases">
        <authorList>
            <person name="Varghese N."/>
            <person name="Submissions S."/>
        </authorList>
    </citation>
    <scope>NUCLEOTIDE SEQUENCE [LARGE SCALE GENOMIC DNA]</scope>
    <source>
        <strain evidence="11">ATCC BAA-34</strain>
    </source>
</reference>
<keyword evidence="11" id="KW-1185">Reference proteome</keyword>
<dbReference type="GO" id="GO:0032259">
    <property type="term" value="P:methylation"/>
    <property type="evidence" value="ECO:0007669"/>
    <property type="project" value="UniProtKB-KW"/>
</dbReference>
<dbReference type="InterPro" id="IPR006222">
    <property type="entry name" value="GCVT_N"/>
</dbReference>
<dbReference type="InterPro" id="IPR027266">
    <property type="entry name" value="TrmE/GcvT-like"/>
</dbReference>
<evidence type="ECO:0000256" key="6">
    <source>
        <dbReference type="ARBA" id="ARBA00047665"/>
    </source>
</evidence>
<dbReference type="SUPFAM" id="SSF103025">
    <property type="entry name" value="Folate-binding domain"/>
    <property type="match status" value="1"/>
</dbReference>
<feature type="domain" description="Aminomethyltransferase C-terminal" evidence="9">
    <location>
        <begin position="285"/>
        <end position="359"/>
    </location>
</feature>
<dbReference type="InterPro" id="IPR013977">
    <property type="entry name" value="GcvT_C"/>
</dbReference>
<dbReference type="STRING" id="115783.SAMN02745119_00766"/>
<dbReference type="InterPro" id="IPR006223">
    <property type="entry name" value="GcvT"/>
</dbReference>
<proteinExistence type="inferred from homology"/>
<dbReference type="PANTHER" id="PTHR43757">
    <property type="entry name" value="AMINOMETHYLTRANSFERASE"/>
    <property type="match status" value="1"/>
</dbReference>
<dbReference type="Gene3D" id="3.30.1360.120">
    <property type="entry name" value="Probable tRNA modification gtpase trme, domain 1"/>
    <property type="match status" value="1"/>
</dbReference>
<accession>A0A1T4L583</accession>
<dbReference type="OrthoDB" id="9774591at2"/>
<keyword evidence="10" id="KW-0489">Methyltransferase</keyword>
<dbReference type="GO" id="GO:0005829">
    <property type="term" value="C:cytosol"/>
    <property type="evidence" value="ECO:0007669"/>
    <property type="project" value="TreeGrafter"/>
</dbReference>
<dbReference type="SUPFAM" id="SSF101790">
    <property type="entry name" value="Aminomethyltransferase beta-barrel domain"/>
    <property type="match status" value="1"/>
</dbReference>
<dbReference type="InterPro" id="IPR028896">
    <property type="entry name" value="GcvT/YgfZ/DmdA"/>
</dbReference>
<evidence type="ECO:0000256" key="1">
    <source>
        <dbReference type="ARBA" id="ARBA00008609"/>
    </source>
</evidence>
<dbReference type="InterPro" id="IPR029043">
    <property type="entry name" value="GcvT/YgfZ_C"/>
</dbReference>
<dbReference type="Gene3D" id="4.10.1250.10">
    <property type="entry name" value="Aminomethyltransferase fragment"/>
    <property type="match status" value="1"/>
</dbReference>
<protein>
    <recommendedName>
        <fullName evidence="2">aminomethyltransferase</fullName>
        <ecNumber evidence="2">2.1.2.10</ecNumber>
    </recommendedName>
    <alternativeName>
        <fullName evidence="5">Glycine cleavage system T protein</fullName>
    </alternativeName>
</protein>
<name>A0A1T4L583_9BACT</name>
<sequence length="366" mass="39883">MSDATTSLSVTPLNQQHRALGALMAPFGGWDMPIQYEGIIAEHRWCREQAALFDICHMGEFTFKGDIVAAGLEDLFTFSITAIPVGRSKYGFLLNEQGGIIDDLIVFRMAEDEVMIVVNAATAPNDFKVIQSRLKGGQFNDITAATAKLDLQGPRSREVLVDLLGGWVAEIPYFKFVQQTVLGVPAIVSRTGYTGELGYEIFLPAEKVGELWEKLLADERVKPAGLGARDVLRLEVGYSLYGSDIDEATTPLEADLAAFVKLDKQFVGKEALLKQKEQALKRVKVAFKVTSRRTPRHGFGIFDGEKQIGEVTSGVFSPMLGCGIGLGYVEPGYATLGTSLTIKQDRAVMEAAVCTVPFFTEGSVRG</sequence>
<organism evidence="10 11">
    <name type="scientific">Trichlorobacter thiogenes</name>
    <dbReference type="NCBI Taxonomy" id="115783"/>
    <lineage>
        <taxon>Bacteria</taxon>
        <taxon>Pseudomonadati</taxon>
        <taxon>Thermodesulfobacteriota</taxon>
        <taxon>Desulfuromonadia</taxon>
        <taxon>Geobacterales</taxon>
        <taxon>Geobacteraceae</taxon>
        <taxon>Trichlorobacter</taxon>
    </lineage>
</organism>
<evidence type="ECO:0000256" key="4">
    <source>
        <dbReference type="ARBA" id="ARBA00022679"/>
    </source>
</evidence>
<comment type="similarity">
    <text evidence="1">Belongs to the GcvT family.</text>
</comment>
<gene>
    <name evidence="10" type="ORF">SAMN02745119_00766</name>
</gene>
<dbReference type="GO" id="GO:0005960">
    <property type="term" value="C:glycine cleavage complex"/>
    <property type="evidence" value="ECO:0007669"/>
    <property type="project" value="InterPro"/>
</dbReference>
<dbReference type="EC" id="2.1.2.10" evidence="2"/>
<keyword evidence="4 10" id="KW-0808">Transferase</keyword>
<evidence type="ECO:0000313" key="11">
    <source>
        <dbReference type="Proteomes" id="UP000190102"/>
    </source>
</evidence>
<dbReference type="Pfam" id="PF01571">
    <property type="entry name" value="GCV_T"/>
    <property type="match status" value="1"/>
</dbReference>
<evidence type="ECO:0000313" key="10">
    <source>
        <dbReference type="EMBL" id="SJZ49680.1"/>
    </source>
</evidence>
<evidence type="ECO:0000259" key="8">
    <source>
        <dbReference type="Pfam" id="PF01571"/>
    </source>
</evidence>
<feature type="binding site" evidence="7">
    <location>
        <position position="200"/>
    </location>
    <ligand>
        <name>substrate</name>
    </ligand>
</feature>
<dbReference type="PANTHER" id="PTHR43757:SF2">
    <property type="entry name" value="AMINOMETHYLTRANSFERASE, MITOCHONDRIAL"/>
    <property type="match status" value="1"/>
</dbReference>
<dbReference type="RefSeq" id="WP_078789055.1">
    <property type="nucleotide sequence ID" value="NZ_FUWR01000002.1"/>
</dbReference>
<dbReference type="NCBIfam" id="NF001567">
    <property type="entry name" value="PRK00389.1"/>
    <property type="match status" value="1"/>
</dbReference>
<keyword evidence="3" id="KW-0032">Aminotransferase</keyword>
<evidence type="ECO:0000256" key="5">
    <source>
        <dbReference type="ARBA" id="ARBA00031395"/>
    </source>
</evidence>
<evidence type="ECO:0000256" key="2">
    <source>
        <dbReference type="ARBA" id="ARBA00012616"/>
    </source>
</evidence>
<evidence type="ECO:0000259" key="9">
    <source>
        <dbReference type="Pfam" id="PF08669"/>
    </source>
</evidence>
<dbReference type="AlphaFoldDB" id="A0A1T4L583"/>
<evidence type="ECO:0000256" key="7">
    <source>
        <dbReference type="PIRSR" id="PIRSR006487-1"/>
    </source>
</evidence>
<dbReference type="GO" id="GO:0006546">
    <property type="term" value="P:glycine catabolic process"/>
    <property type="evidence" value="ECO:0007669"/>
    <property type="project" value="InterPro"/>
</dbReference>
<dbReference type="NCBIfam" id="TIGR00528">
    <property type="entry name" value="gcvT"/>
    <property type="match status" value="1"/>
</dbReference>